<proteinExistence type="predicted"/>
<gene>
    <name evidence="1" type="ORF">LCGC14_1899400</name>
</gene>
<organism evidence="1">
    <name type="scientific">marine sediment metagenome</name>
    <dbReference type="NCBI Taxonomy" id="412755"/>
    <lineage>
        <taxon>unclassified sequences</taxon>
        <taxon>metagenomes</taxon>
        <taxon>ecological metagenomes</taxon>
    </lineage>
</organism>
<evidence type="ECO:0000313" key="1">
    <source>
        <dbReference type="EMBL" id="KKL90974.1"/>
    </source>
</evidence>
<name>A0A0F9FX28_9ZZZZ</name>
<comment type="caution">
    <text evidence="1">The sequence shown here is derived from an EMBL/GenBank/DDBJ whole genome shotgun (WGS) entry which is preliminary data.</text>
</comment>
<dbReference type="EMBL" id="LAZR01019862">
    <property type="protein sequence ID" value="KKL90974.1"/>
    <property type="molecule type" value="Genomic_DNA"/>
</dbReference>
<sequence length="85" mass="8817">MTAATVTERLEVNDPVTEVVILTATDADTYVSKKFGIVKGAQATIMEDAGALTIPLSLGISGATVTINCTGLSALKICLTLYGRK</sequence>
<accession>A0A0F9FX28</accession>
<dbReference type="AlphaFoldDB" id="A0A0F9FX28"/>
<reference evidence="1" key="1">
    <citation type="journal article" date="2015" name="Nature">
        <title>Complex archaea that bridge the gap between prokaryotes and eukaryotes.</title>
        <authorList>
            <person name="Spang A."/>
            <person name="Saw J.H."/>
            <person name="Jorgensen S.L."/>
            <person name="Zaremba-Niedzwiedzka K."/>
            <person name="Martijn J."/>
            <person name="Lind A.E."/>
            <person name="van Eijk R."/>
            <person name="Schleper C."/>
            <person name="Guy L."/>
            <person name="Ettema T.J."/>
        </authorList>
    </citation>
    <scope>NUCLEOTIDE SEQUENCE</scope>
</reference>
<protein>
    <submittedName>
        <fullName evidence="1">Uncharacterized protein</fullName>
    </submittedName>
</protein>